<keyword evidence="4 13" id="KW-0963">Cytoplasm</keyword>
<evidence type="ECO:0000256" key="4">
    <source>
        <dbReference type="ARBA" id="ARBA00022490"/>
    </source>
</evidence>
<dbReference type="EC" id="2.4.99.17" evidence="10 13"/>
<keyword evidence="14" id="KW-0328">Glycosyltransferase</keyword>
<evidence type="ECO:0000256" key="1">
    <source>
        <dbReference type="ARBA" id="ARBA00004496"/>
    </source>
</evidence>
<dbReference type="EMBL" id="CP025628">
    <property type="protein sequence ID" value="AWD32260.1"/>
    <property type="molecule type" value="Genomic_DNA"/>
</dbReference>
<dbReference type="Gene3D" id="2.40.10.240">
    <property type="entry name" value="QueA-like"/>
    <property type="match status" value="1"/>
</dbReference>
<evidence type="ECO:0000256" key="10">
    <source>
        <dbReference type="ARBA" id="ARBA00066503"/>
    </source>
</evidence>
<evidence type="ECO:0000256" key="6">
    <source>
        <dbReference type="ARBA" id="ARBA00022691"/>
    </source>
</evidence>
<keyword evidence="7 13" id="KW-0671">Queuosine biosynthesis</keyword>
<comment type="similarity">
    <text evidence="9 13">Belongs to the QueA family.</text>
</comment>
<dbReference type="PANTHER" id="PTHR30307">
    <property type="entry name" value="S-ADENOSYLMETHIONINE:TRNA RIBOSYLTRANSFERASE-ISOMERASE"/>
    <property type="match status" value="1"/>
</dbReference>
<evidence type="ECO:0000256" key="12">
    <source>
        <dbReference type="ARBA" id="ARBA00076160"/>
    </source>
</evidence>
<dbReference type="InterPro" id="IPR042119">
    <property type="entry name" value="QueA_dom2"/>
</dbReference>
<evidence type="ECO:0000313" key="14">
    <source>
        <dbReference type="EMBL" id="AWD32260.1"/>
    </source>
</evidence>
<dbReference type="GO" id="GO:0005737">
    <property type="term" value="C:cytoplasm"/>
    <property type="evidence" value="ECO:0007669"/>
    <property type="project" value="UniProtKB-SubCell"/>
</dbReference>
<accession>A0A3S7J9B5</accession>
<evidence type="ECO:0000256" key="2">
    <source>
        <dbReference type="ARBA" id="ARBA00004691"/>
    </source>
</evidence>
<dbReference type="InterPro" id="IPR003699">
    <property type="entry name" value="QueA"/>
</dbReference>
<dbReference type="HAMAP" id="MF_00113">
    <property type="entry name" value="QueA"/>
    <property type="match status" value="1"/>
</dbReference>
<dbReference type="NCBIfam" id="TIGR00113">
    <property type="entry name" value="queA"/>
    <property type="match status" value="1"/>
</dbReference>
<dbReference type="InterPro" id="IPR036100">
    <property type="entry name" value="QueA_sf"/>
</dbReference>
<comment type="subunit">
    <text evidence="3 13">Monomer.</text>
</comment>
<dbReference type="Pfam" id="PF02547">
    <property type="entry name" value="Queuosine_synth"/>
    <property type="match status" value="1"/>
</dbReference>
<comment type="catalytic activity">
    <reaction evidence="8 13">
        <text>7-aminomethyl-7-carbaguanosine(34) in tRNA + S-adenosyl-L-methionine = epoxyqueuosine(34) in tRNA + adenine + L-methionine + 2 H(+)</text>
        <dbReference type="Rhea" id="RHEA:32155"/>
        <dbReference type="Rhea" id="RHEA-COMP:10342"/>
        <dbReference type="Rhea" id="RHEA-COMP:18582"/>
        <dbReference type="ChEBI" id="CHEBI:15378"/>
        <dbReference type="ChEBI" id="CHEBI:16708"/>
        <dbReference type="ChEBI" id="CHEBI:57844"/>
        <dbReference type="ChEBI" id="CHEBI:59789"/>
        <dbReference type="ChEBI" id="CHEBI:82833"/>
        <dbReference type="ChEBI" id="CHEBI:194443"/>
        <dbReference type="EC" id="2.4.99.17"/>
    </reaction>
</comment>
<dbReference type="KEGG" id="kso:CKSOR_00124"/>
<dbReference type="PANTHER" id="PTHR30307:SF0">
    <property type="entry name" value="S-ADENOSYLMETHIONINE:TRNA RIBOSYLTRANSFERASE-ISOMERASE"/>
    <property type="match status" value="1"/>
</dbReference>
<sequence length="355" mass="40528">MIKNNEQFETNDFDYNLPNELIAQIPIKNRENSRLLYIDKYSKFHDLSFSNIINLVSKNDLIVFNNTKVINARFFGKKNSGGKIEILIEKIISNNIGLAYIKSNKAVKLNSVINLDDNVQLFINKRIDDLFEIQFPYNIYEIIEKYGQLPLPPYIKKIPDEIDQIRYQTIFAQKLGSVAAPTAGLHFTKNIIDQLKYKGVQIAFLTLHIGSGTFKPVKTKNINDHVMHSEFFNIPYETILKIINTINTNGKIIAVGTTTLRALEASANQIKNFNLQKFSNIVDNTNIFIKPGYKFQIINTLITNFHLPKSTLIMLVSALAGKKNIDLAYAHAISMKYQFFSYGDAMFIESPLCLI</sequence>
<comment type="subcellular location">
    <subcellularLocation>
        <location evidence="1 13">Cytoplasm</location>
    </subcellularLocation>
</comment>
<keyword evidence="6 13" id="KW-0949">S-adenosyl-L-methionine</keyword>
<dbReference type="GO" id="GO:0008616">
    <property type="term" value="P:tRNA queuosine(34) biosynthetic process"/>
    <property type="evidence" value="ECO:0007669"/>
    <property type="project" value="UniProtKB-UniRule"/>
</dbReference>
<dbReference type="AlphaFoldDB" id="A0A3S7J9B5"/>
<name>A0A3S7J9B5_9PROT</name>
<evidence type="ECO:0000256" key="13">
    <source>
        <dbReference type="HAMAP-Rule" id="MF_00113"/>
    </source>
</evidence>
<keyword evidence="5 13" id="KW-0808">Transferase</keyword>
<dbReference type="GO" id="GO:0051075">
    <property type="term" value="F:S-adenosylmethionine:tRNA ribosyltransferase-isomerase activity"/>
    <property type="evidence" value="ECO:0007669"/>
    <property type="project" value="UniProtKB-EC"/>
</dbReference>
<dbReference type="SUPFAM" id="SSF111337">
    <property type="entry name" value="QueA-like"/>
    <property type="match status" value="1"/>
</dbReference>
<dbReference type="NCBIfam" id="NF001140">
    <property type="entry name" value="PRK00147.1"/>
    <property type="match status" value="1"/>
</dbReference>
<keyword evidence="14" id="KW-0413">Isomerase</keyword>
<proteinExistence type="inferred from homology"/>
<organism evidence="14 15">
    <name type="scientific">Candidatus Kinetoplastidibacterium kentomonadis</name>
    <dbReference type="NCBI Taxonomy" id="1576550"/>
    <lineage>
        <taxon>Bacteria</taxon>
        <taxon>Pseudomonadati</taxon>
        <taxon>Pseudomonadota</taxon>
        <taxon>Betaproteobacteria</taxon>
        <taxon>Candidatus Kinetoplastidibacterium</taxon>
    </lineage>
</organism>
<evidence type="ECO:0000256" key="3">
    <source>
        <dbReference type="ARBA" id="ARBA00011245"/>
    </source>
</evidence>
<evidence type="ECO:0000256" key="8">
    <source>
        <dbReference type="ARBA" id="ARBA00052751"/>
    </source>
</evidence>
<evidence type="ECO:0000256" key="11">
    <source>
        <dbReference type="ARBA" id="ARBA00069325"/>
    </source>
</evidence>
<reference evidence="14 15" key="1">
    <citation type="journal article" date="2018" name="Parasitology">
        <title>The reduced genome of Candidatus Kinetoplastibacterium sorsogonicusi, the endosymbiont of Kentomonas sorsogonicus (Trypanosomatidae): loss of the haem-synthesis pathway.</title>
        <authorList>
            <person name="Silva F.M."/>
            <person name="Kostygov A.Y."/>
            <person name="Spodareva V.V."/>
            <person name="Butenko A."/>
            <person name="Tossou R."/>
            <person name="Lukes J."/>
            <person name="Yurchenko V."/>
            <person name="Alves J.M.P."/>
        </authorList>
    </citation>
    <scope>NUCLEOTIDE SEQUENCE [LARGE SCALE GENOMIC DNA]</scope>
    <source>
        <strain evidence="14 15">MF-08</strain>
    </source>
</reference>
<evidence type="ECO:0000256" key="5">
    <source>
        <dbReference type="ARBA" id="ARBA00022679"/>
    </source>
</evidence>
<dbReference type="InterPro" id="IPR042118">
    <property type="entry name" value="QueA_dom1"/>
</dbReference>
<evidence type="ECO:0000313" key="15">
    <source>
        <dbReference type="Proteomes" id="UP000266796"/>
    </source>
</evidence>
<protein>
    <recommendedName>
        <fullName evidence="11 13">S-adenosylmethionine:tRNA ribosyltransferase-isomerase</fullName>
        <ecNumber evidence="10 13">2.4.99.17</ecNumber>
    </recommendedName>
    <alternativeName>
        <fullName evidence="12 13">Queuosine biosynthesis protein QueA</fullName>
    </alternativeName>
</protein>
<dbReference type="OrthoDB" id="9805933at2"/>
<dbReference type="Proteomes" id="UP000266796">
    <property type="component" value="Chromosome"/>
</dbReference>
<evidence type="ECO:0000256" key="9">
    <source>
        <dbReference type="ARBA" id="ARBA00061210"/>
    </source>
</evidence>
<comment type="pathway">
    <text evidence="2 13">tRNA modification; tRNA-queuosine biosynthesis.</text>
</comment>
<gene>
    <name evidence="13 14" type="primary">queA</name>
    <name evidence="14" type="ORF">CKSOR_00124</name>
</gene>
<evidence type="ECO:0000256" key="7">
    <source>
        <dbReference type="ARBA" id="ARBA00022785"/>
    </source>
</evidence>
<dbReference type="Gene3D" id="3.40.1780.10">
    <property type="entry name" value="QueA-like"/>
    <property type="match status" value="1"/>
</dbReference>
<dbReference type="UniPathway" id="UPA00392"/>
<dbReference type="FunFam" id="3.40.1780.10:FF:000001">
    <property type="entry name" value="S-adenosylmethionine:tRNA ribosyltransferase-isomerase"/>
    <property type="match status" value="1"/>
</dbReference>
<keyword evidence="15" id="KW-1185">Reference proteome</keyword>
<comment type="function">
    <text evidence="13">Transfers and isomerizes the ribose moiety from AdoMet to the 7-aminomethyl group of 7-deazaguanine (preQ1-tRNA) to give epoxyqueuosine (oQ-tRNA).</text>
</comment>
<dbReference type="RefSeq" id="WP_108673682.1">
    <property type="nucleotide sequence ID" value="NZ_CP025628.1"/>
</dbReference>